<dbReference type="Proteomes" id="UP000028605">
    <property type="component" value="Unassembled WGS sequence"/>
</dbReference>
<feature type="region of interest" description="Disordered" evidence="1">
    <location>
        <begin position="1"/>
        <end position="24"/>
    </location>
</feature>
<dbReference type="AlphaFoldDB" id="A0ABD3ZDK6"/>
<name>A0ABD3ZDK6_HAFAL</name>
<comment type="caution">
    <text evidence="2">The sequence shown here is derived from an EMBL/GenBank/DDBJ whole genome shotgun (WGS) entry which is preliminary data.</text>
</comment>
<accession>A0ABD3ZDK6</accession>
<evidence type="ECO:0000313" key="3">
    <source>
        <dbReference type="Proteomes" id="UP000028605"/>
    </source>
</evidence>
<protein>
    <submittedName>
        <fullName evidence="2">Uncharacterized protein</fullName>
    </submittedName>
</protein>
<evidence type="ECO:0000256" key="1">
    <source>
        <dbReference type="SAM" id="MobiDB-lite"/>
    </source>
</evidence>
<evidence type="ECO:0000313" key="2">
    <source>
        <dbReference type="EMBL" id="KFC86582.1"/>
    </source>
</evidence>
<feature type="compositionally biased region" description="Basic and acidic residues" evidence="1">
    <location>
        <begin position="7"/>
        <end position="24"/>
    </location>
</feature>
<gene>
    <name evidence="2" type="ORF">GHAL_3112</name>
</gene>
<dbReference type="EMBL" id="JMPK01000051">
    <property type="protein sequence ID" value="KFC86582.1"/>
    <property type="molecule type" value="Genomic_DNA"/>
</dbReference>
<reference evidence="3" key="1">
    <citation type="submission" date="2014-05" db="EMBL/GenBank/DDBJ databases">
        <title>ATOL: Assembling a taxonomically balanced genome-scale reconstruction of the evolutionary history of the Enterobacteriaceae.</title>
        <authorList>
            <person name="Plunkett G. III"/>
            <person name="Neeno-Eckwall E.C."/>
            <person name="Glasner J.D."/>
            <person name="Perna N.T."/>
        </authorList>
    </citation>
    <scope>NUCLEOTIDE SEQUENCE [LARGE SCALE GENOMIC DNA]</scope>
    <source>
        <strain evidence="3">ATCC 13337</strain>
    </source>
</reference>
<sequence>MRILTTKQEDSLPMKQQNDHELTEQQKEEIDEFALQRVRAMNSDEFLCQDIDAKIHAMGESVKAYFKTRLSFHSKANKEQ</sequence>
<proteinExistence type="predicted"/>
<organism evidence="2 3">
    <name type="scientific">Hafnia alvei ATCC 13337</name>
    <dbReference type="NCBI Taxonomy" id="910996"/>
    <lineage>
        <taxon>Bacteria</taxon>
        <taxon>Pseudomonadati</taxon>
        <taxon>Pseudomonadota</taxon>
        <taxon>Gammaproteobacteria</taxon>
        <taxon>Enterobacterales</taxon>
        <taxon>Hafniaceae</taxon>
        <taxon>Hafnia</taxon>
    </lineage>
</organism>